<dbReference type="Pfam" id="PF03466">
    <property type="entry name" value="LysR_substrate"/>
    <property type="match status" value="1"/>
</dbReference>
<comment type="similarity">
    <text evidence="1">Belongs to the LysR transcriptional regulatory family.</text>
</comment>
<dbReference type="AlphaFoldDB" id="A0A1H0UJD0"/>
<accession>A0A1H0UJD0</accession>
<name>A0A1H0UJD0_9PSEU</name>
<evidence type="ECO:0000256" key="1">
    <source>
        <dbReference type="ARBA" id="ARBA00009437"/>
    </source>
</evidence>
<evidence type="ECO:0000256" key="2">
    <source>
        <dbReference type="ARBA" id="ARBA00023015"/>
    </source>
</evidence>
<dbReference type="Gene3D" id="1.10.10.10">
    <property type="entry name" value="Winged helix-like DNA-binding domain superfamily/Winged helix DNA-binding domain"/>
    <property type="match status" value="1"/>
</dbReference>
<sequence length="328" mass="34760">MVGMELEFRHLRIVIVVADEGSITKAAAALGLSQPSLTSQLQRIERALGAPLFERVRTGVVPTSFGRSVLAKARSVVNEMADLRGDAPKVAAAPNQQVELRIGGIPGALLALLVPRLIAGQAKATPEAPPLKVAVHTDPSVAALLAKVRAGRIHAALLWEGIGFEGSGGDGVRREVIVPVEPQFVALAEWHPLAAQAAVELSALAEENWVVDPQEDHGGIAALRWACRKAGFDPRITHEAGDAVSAREFVTSGQCVSLAQPTSNEGMGLVVRPLVGDPIVGRVELAWKDPCPVDPEMMRAAVAATYAGLIDRNPSYTKWWAQHGVLIS</sequence>
<feature type="domain" description="HTH lysR-type" evidence="5">
    <location>
        <begin position="6"/>
        <end position="63"/>
    </location>
</feature>
<dbReference type="GO" id="GO:0032993">
    <property type="term" value="C:protein-DNA complex"/>
    <property type="evidence" value="ECO:0007669"/>
    <property type="project" value="TreeGrafter"/>
</dbReference>
<keyword evidence="4" id="KW-0804">Transcription</keyword>
<proteinExistence type="inferred from homology"/>
<protein>
    <submittedName>
        <fullName evidence="6">DNA-binding transcriptional regulator, LysR family</fullName>
    </submittedName>
</protein>
<dbReference type="PANTHER" id="PTHR30346">
    <property type="entry name" value="TRANSCRIPTIONAL DUAL REGULATOR HCAR-RELATED"/>
    <property type="match status" value="1"/>
</dbReference>
<dbReference type="InterPro" id="IPR036388">
    <property type="entry name" value="WH-like_DNA-bd_sf"/>
</dbReference>
<dbReference type="PROSITE" id="PS50931">
    <property type="entry name" value="HTH_LYSR"/>
    <property type="match status" value="1"/>
</dbReference>
<reference evidence="7" key="1">
    <citation type="submission" date="2016-10" db="EMBL/GenBank/DDBJ databases">
        <authorList>
            <person name="Varghese N."/>
            <person name="Submissions S."/>
        </authorList>
    </citation>
    <scope>NUCLEOTIDE SEQUENCE [LARGE SCALE GENOMIC DNA]</scope>
    <source>
        <strain evidence="7">IBRC-M 10655</strain>
    </source>
</reference>
<dbReference type="Pfam" id="PF00126">
    <property type="entry name" value="HTH_1"/>
    <property type="match status" value="1"/>
</dbReference>
<dbReference type="EMBL" id="FNJB01000011">
    <property type="protein sequence ID" value="SDP66145.1"/>
    <property type="molecule type" value="Genomic_DNA"/>
</dbReference>
<dbReference type="Proteomes" id="UP000199651">
    <property type="component" value="Unassembled WGS sequence"/>
</dbReference>
<dbReference type="Gene3D" id="3.40.190.10">
    <property type="entry name" value="Periplasmic binding protein-like II"/>
    <property type="match status" value="2"/>
</dbReference>
<evidence type="ECO:0000256" key="3">
    <source>
        <dbReference type="ARBA" id="ARBA00023125"/>
    </source>
</evidence>
<dbReference type="CDD" id="cd08414">
    <property type="entry name" value="PBP2_LTTR_aromatics_like"/>
    <property type="match status" value="1"/>
</dbReference>
<dbReference type="SUPFAM" id="SSF53850">
    <property type="entry name" value="Periplasmic binding protein-like II"/>
    <property type="match status" value="1"/>
</dbReference>
<organism evidence="6 7">
    <name type="scientific">Actinokineospora alba</name>
    <dbReference type="NCBI Taxonomy" id="504798"/>
    <lineage>
        <taxon>Bacteria</taxon>
        <taxon>Bacillati</taxon>
        <taxon>Actinomycetota</taxon>
        <taxon>Actinomycetes</taxon>
        <taxon>Pseudonocardiales</taxon>
        <taxon>Pseudonocardiaceae</taxon>
        <taxon>Actinokineospora</taxon>
    </lineage>
</organism>
<dbReference type="OrthoDB" id="3171102at2"/>
<gene>
    <name evidence="6" type="ORF">SAMN05192558_111231</name>
</gene>
<dbReference type="InterPro" id="IPR005119">
    <property type="entry name" value="LysR_subst-bd"/>
</dbReference>
<keyword evidence="7" id="KW-1185">Reference proteome</keyword>
<dbReference type="InterPro" id="IPR000847">
    <property type="entry name" value="LysR_HTH_N"/>
</dbReference>
<keyword evidence="2" id="KW-0805">Transcription regulation</keyword>
<keyword evidence="3 6" id="KW-0238">DNA-binding</keyword>
<dbReference type="GO" id="GO:0003677">
    <property type="term" value="F:DNA binding"/>
    <property type="evidence" value="ECO:0007669"/>
    <property type="project" value="UniProtKB-KW"/>
</dbReference>
<dbReference type="STRING" id="504798.SAMN05421871_101350"/>
<evidence type="ECO:0000259" key="5">
    <source>
        <dbReference type="PROSITE" id="PS50931"/>
    </source>
</evidence>
<dbReference type="PRINTS" id="PR00039">
    <property type="entry name" value="HTHLYSR"/>
</dbReference>
<dbReference type="GO" id="GO:0003700">
    <property type="term" value="F:DNA-binding transcription factor activity"/>
    <property type="evidence" value="ECO:0007669"/>
    <property type="project" value="InterPro"/>
</dbReference>
<dbReference type="InterPro" id="IPR036390">
    <property type="entry name" value="WH_DNA-bd_sf"/>
</dbReference>
<evidence type="ECO:0000313" key="7">
    <source>
        <dbReference type="Proteomes" id="UP000199651"/>
    </source>
</evidence>
<dbReference type="SUPFAM" id="SSF46785">
    <property type="entry name" value="Winged helix' DNA-binding domain"/>
    <property type="match status" value="1"/>
</dbReference>
<dbReference type="PANTHER" id="PTHR30346:SF30">
    <property type="entry name" value="SMALL NEUTRAL PROTEASE REGULATORY PROTEIN"/>
    <property type="match status" value="1"/>
</dbReference>
<evidence type="ECO:0000256" key="4">
    <source>
        <dbReference type="ARBA" id="ARBA00023163"/>
    </source>
</evidence>
<evidence type="ECO:0000313" key="6">
    <source>
        <dbReference type="EMBL" id="SDP66145.1"/>
    </source>
</evidence>